<dbReference type="InterPro" id="IPR012902">
    <property type="entry name" value="N_methyl_site"/>
</dbReference>
<dbReference type="Proteomes" id="UP001303211">
    <property type="component" value="Chromosome"/>
</dbReference>
<dbReference type="PANTHER" id="PTHR38779:SF2">
    <property type="entry name" value="TYPE II SECRETION SYSTEM PROTEIN I-RELATED"/>
    <property type="match status" value="1"/>
</dbReference>
<evidence type="ECO:0000256" key="3">
    <source>
        <dbReference type="ARBA" id="ARBA00022475"/>
    </source>
</evidence>
<evidence type="ECO:0000256" key="7">
    <source>
        <dbReference type="ARBA" id="ARBA00022989"/>
    </source>
</evidence>
<dbReference type="RefSeq" id="WP_317701304.1">
    <property type="nucleotide sequence ID" value="NZ_CP136921.1"/>
</dbReference>
<dbReference type="PANTHER" id="PTHR38779">
    <property type="entry name" value="TYPE II SECRETION SYSTEM PROTEIN I-RELATED"/>
    <property type="match status" value="1"/>
</dbReference>
<evidence type="ECO:0000256" key="5">
    <source>
        <dbReference type="ARBA" id="ARBA00022519"/>
    </source>
</evidence>
<dbReference type="Pfam" id="PF07963">
    <property type="entry name" value="N_methyl"/>
    <property type="match status" value="1"/>
</dbReference>
<evidence type="ECO:0000256" key="6">
    <source>
        <dbReference type="ARBA" id="ARBA00022692"/>
    </source>
</evidence>
<evidence type="ECO:0000256" key="4">
    <source>
        <dbReference type="ARBA" id="ARBA00022481"/>
    </source>
</evidence>
<evidence type="ECO:0000313" key="10">
    <source>
        <dbReference type="Proteomes" id="UP001303211"/>
    </source>
</evidence>
<dbReference type="InterPro" id="IPR010052">
    <property type="entry name" value="T2SS_protein-GspI"/>
</dbReference>
<comment type="subcellular location">
    <subcellularLocation>
        <location evidence="1">Cell inner membrane</location>
        <topology evidence="1">Single-pass membrane protein</topology>
    </subcellularLocation>
</comment>
<evidence type="ECO:0000256" key="2">
    <source>
        <dbReference type="ARBA" id="ARBA00008358"/>
    </source>
</evidence>
<keyword evidence="4" id="KW-0488">Methylation</keyword>
<dbReference type="PROSITE" id="PS00409">
    <property type="entry name" value="PROKAR_NTER_METHYL"/>
    <property type="match status" value="1"/>
</dbReference>
<keyword evidence="6" id="KW-0812">Transmembrane</keyword>
<keyword evidence="3" id="KW-1003">Cell membrane</keyword>
<name>A0ABZ0J2R1_9BURK</name>
<evidence type="ECO:0000256" key="1">
    <source>
        <dbReference type="ARBA" id="ARBA00004377"/>
    </source>
</evidence>
<keyword evidence="7" id="KW-1133">Transmembrane helix</keyword>
<dbReference type="EMBL" id="CP136921">
    <property type="protein sequence ID" value="WOO31835.1"/>
    <property type="molecule type" value="Genomic_DNA"/>
</dbReference>
<reference evidence="9 10" key="1">
    <citation type="submission" date="2023-03" db="EMBL/GenBank/DDBJ databases">
        <title>Diaphorobacter basophil sp. nov., isolated from a sewage-treatment plant.</title>
        <authorList>
            <person name="Yang K."/>
        </authorList>
    </citation>
    <scope>NUCLEOTIDE SEQUENCE [LARGE SCALE GENOMIC DNA]</scope>
    <source>
        <strain evidence="9 10">Y-1</strain>
    </source>
</reference>
<evidence type="ECO:0000313" key="9">
    <source>
        <dbReference type="EMBL" id="WOO31835.1"/>
    </source>
</evidence>
<gene>
    <name evidence="9" type="ORF">P4826_15755</name>
</gene>
<comment type="similarity">
    <text evidence="2">Belongs to the GSP I family.</text>
</comment>
<dbReference type="NCBIfam" id="TIGR02532">
    <property type="entry name" value="IV_pilin_GFxxxE"/>
    <property type="match status" value="1"/>
</dbReference>
<keyword evidence="8" id="KW-0472">Membrane</keyword>
<keyword evidence="5" id="KW-0997">Cell inner membrane</keyword>
<protein>
    <submittedName>
        <fullName evidence="9">Type II secretion system protein</fullName>
    </submittedName>
</protein>
<evidence type="ECO:0000256" key="8">
    <source>
        <dbReference type="ARBA" id="ARBA00023136"/>
    </source>
</evidence>
<proteinExistence type="inferred from homology"/>
<accession>A0ABZ0J2R1</accession>
<keyword evidence="10" id="KW-1185">Reference proteome</keyword>
<organism evidence="9 10">
    <name type="scientific">Diaphorobacter limosus</name>
    <dbReference type="NCBI Taxonomy" id="3036128"/>
    <lineage>
        <taxon>Bacteria</taxon>
        <taxon>Pseudomonadati</taxon>
        <taxon>Pseudomonadota</taxon>
        <taxon>Betaproteobacteria</taxon>
        <taxon>Burkholderiales</taxon>
        <taxon>Comamonadaceae</taxon>
        <taxon>Diaphorobacter</taxon>
    </lineage>
</organism>
<sequence length="134" mass="14478">MTKARTPSRRVRGFSLLEALVAMAIASIAFAALYKTVGQSSKTAVEVDSRVQAALVARSVLASATFAEDLLKQPTGEVDGWRWSVQAAPIQIPVEEPGRDPVLALRSAAVQVEIARDGRSVLTWSTWKPYRSAP</sequence>